<dbReference type="InterPro" id="IPR052337">
    <property type="entry name" value="SAT4-like"/>
</dbReference>
<comment type="subcellular location">
    <subcellularLocation>
        <location evidence="1">Membrane</location>
        <topology evidence="1">Multi-pass membrane protein</topology>
    </subcellularLocation>
</comment>
<evidence type="ECO:0000313" key="10">
    <source>
        <dbReference type="Proteomes" id="UP000800092"/>
    </source>
</evidence>
<feature type="compositionally biased region" description="Basic and acidic residues" evidence="6">
    <location>
        <begin position="380"/>
        <end position="399"/>
    </location>
</feature>
<feature type="compositionally biased region" description="Polar residues" evidence="6">
    <location>
        <begin position="363"/>
        <end position="374"/>
    </location>
</feature>
<evidence type="ECO:0000256" key="5">
    <source>
        <dbReference type="ARBA" id="ARBA00038359"/>
    </source>
</evidence>
<evidence type="ECO:0000256" key="4">
    <source>
        <dbReference type="ARBA" id="ARBA00023136"/>
    </source>
</evidence>
<organism evidence="9 10">
    <name type="scientific">Viridothelium virens</name>
    <name type="common">Speckled blister lichen</name>
    <name type="synonym">Trypethelium virens</name>
    <dbReference type="NCBI Taxonomy" id="1048519"/>
    <lineage>
        <taxon>Eukaryota</taxon>
        <taxon>Fungi</taxon>
        <taxon>Dikarya</taxon>
        <taxon>Ascomycota</taxon>
        <taxon>Pezizomycotina</taxon>
        <taxon>Dothideomycetes</taxon>
        <taxon>Dothideomycetes incertae sedis</taxon>
        <taxon>Trypetheliales</taxon>
        <taxon>Trypetheliaceae</taxon>
        <taxon>Viridothelium</taxon>
    </lineage>
</organism>
<dbReference type="PANTHER" id="PTHR33048">
    <property type="entry name" value="PTH11-LIKE INTEGRAL MEMBRANE PROTEIN (AFU_ORTHOLOGUE AFUA_5G11245)"/>
    <property type="match status" value="1"/>
</dbReference>
<keyword evidence="3 7" id="KW-1133">Transmembrane helix</keyword>
<dbReference type="PANTHER" id="PTHR33048:SF160">
    <property type="entry name" value="SAT4 FAMILY MEMBRANE PROTEIN"/>
    <property type="match status" value="1"/>
</dbReference>
<keyword evidence="2 7" id="KW-0812">Transmembrane</keyword>
<evidence type="ECO:0000259" key="8">
    <source>
        <dbReference type="Pfam" id="PF20684"/>
    </source>
</evidence>
<feature type="transmembrane region" description="Helical" evidence="7">
    <location>
        <begin position="147"/>
        <end position="170"/>
    </location>
</feature>
<evidence type="ECO:0000256" key="7">
    <source>
        <dbReference type="SAM" id="Phobius"/>
    </source>
</evidence>
<dbReference type="GO" id="GO:0016020">
    <property type="term" value="C:membrane"/>
    <property type="evidence" value="ECO:0007669"/>
    <property type="project" value="UniProtKB-SubCell"/>
</dbReference>
<keyword evidence="10" id="KW-1185">Reference proteome</keyword>
<name>A0A6A6HCV4_VIRVR</name>
<feature type="compositionally biased region" description="Basic and acidic residues" evidence="6">
    <location>
        <begin position="328"/>
        <end position="342"/>
    </location>
</feature>
<dbReference type="Pfam" id="PF20684">
    <property type="entry name" value="Fung_rhodopsin"/>
    <property type="match status" value="1"/>
</dbReference>
<dbReference type="Proteomes" id="UP000800092">
    <property type="component" value="Unassembled WGS sequence"/>
</dbReference>
<evidence type="ECO:0000313" key="9">
    <source>
        <dbReference type="EMBL" id="KAF2235330.1"/>
    </source>
</evidence>
<keyword evidence="4 7" id="KW-0472">Membrane</keyword>
<dbReference type="InterPro" id="IPR049326">
    <property type="entry name" value="Rhodopsin_dom_fungi"/>
</dbReference>
<reference evidence="9" key="1">
    <citation type="journal article" date="2020" name="Stud. Mycol.">
        <title>101 Dothideomycetes genomes: a test case for predicting lifestyles and emergence of pathogens.</title>
        <authorList>
            <person name="Haridas S."/>
            <person name="Albert R."/>
            <person name="Binder M."/>
            <person name="Bloem J."/>
            <person name="Labutti K."/>
            <person name="Salamov A."/>
            <person name="Andreopoulos B."/>
            <person name="Baker S."/>
            <person name="Barry K."/>
            <person name="Bills G."/>
            <person name="Bluhm B."/>
            <person name="Cannon C."/>
            <person name="Castanera R."/>
            <person name="Culley D."/>
            <person name="Daum C."/>
            <person name="Ezra D."/>
            <person name="Gonzalez J."/>
            <person name="Henrissat B."/>
            <person name="Kuo A."/>
            <person name="Liang C."/>
            <person name="Lipzen A."/>
            <person name="Lutzoni F."/>
            <person name="Magnuson J."/>
            <person name="Mondo S."/>
            <person name="Nolan M."/>
            <person name="Ohm R."/>
            <person name="Pangilinan J."/>
            <person name="Park H.-J."/>
            <person name="Ramirez L."/>
            <person name="Alfaro M."/>
            <person name="Sun H."/>
            <person name="Tritt A."/>
            <person name="Yoshinaga Y."/>
            <person name="Zwiers L.-H."/>
            <person name="Turgeon B."/>
            <person name="Goodwin S."/>
            <person name="Spatafora J."/>
            <person name="Crous P."/>
            <person name="Grigoriev I."/>
        </authorList>
    </citation>
    <scope>NUCLEOTIDE SEQUENCE</scope>
    <source>
        <strain evidence="9">Tuck. ex Michener</strain>
    </source>
</reference>
<feature type="transmembrane region" description="Helical" evidence="7">
    <location>
        <begin position="41"/>
        <end position="61"/>
    </location>
</feature>
<feature type="region of interest" description="Disordered" evidence="6">
    <location>
        <begin position="312"/>
        <end position="399"/>
    </location>
</feature>
<dbReference type="EMBL" id="ML991792">
    <property type="protein sequence ID" value="KAF2235330.1"/>
    <property type="molecule type" value="Genomic_DNA"/>
</dbReference>
<feature type="transmembrane region" description="Helical" evidence="7">
    <location>
        <begin position="269"/>
        <end position="290"/>
    </location>
</feature>
<dbReference type="AlphaFoldDB" id="A0A6A6HCV4"/>
<proteinExistence type="inferred from homology"/>
<comment type="similarity">
    <text evidence="5">Belongs to the SAT4 family.</text>
</comment>
<accession>A0A6A6HCV4</accession>
<evidence type="ECO:0000256" key="1">
    <source>
        <dbReference type="ARBA" id="ARBA00004141"/>
    </source>
</evidence>
<protein>
    <recommendedName>
        <fullName evidence="8">Rhodopsin domain-containing protein</fullName>
    </recommendedName>
</protein>
<sequence length="399" mass="44546">MSASPAGAPPVIPPGLPPPPGVVPNFVNPYSIIPSLKGVNILFIILVTLTTLVRTYTRFFLIKSYGWSDYTMILAWLAFIPFFVVSWSAYQYGAGVHQWDVPITELISFAKTGYIFEGIYHPLIATTKISICLQFINIFTPDRGGKFWTIVAFMVINTSYLMACFFLSIFQCDPRAKAWNPLLPGKCLNYDHFIISTGVFNMVSDLLMLLFPLFCILNLQMSRDRKFGISAVFFVGILALAASILRLVFSVKNEGSLDQTFTLTQVAECAIGEVTAGILVGNLVCLPRFFKTYYPKFMSLLTLYSRGSRSSKAAHDSENSSGARKHTPKSESTEYLELKDQPYRPAFPQTYSNPTKHAANRTVVGSPQKTQTFLNEGDNEGDRNGVWRSVRVEQSVDHV</sequence>
<feature type="transmembrane region" description="Helical" evidence="7">
    <location>
        <begin position="119"/>
        <end position="140"/>
    </location>
</feature>
<feature type="transmembrane region" description="Helical" evidence="7">
    <location>
        <begin position="190"/>
        <end position="215"/>
    </location>
</feature>
<gene>
    <name evidence="9" type="ORF">EV356DRAFT_532052</name>
</gene>
<evidence type="ECO:0000256" key="2">
    <source>
        <dbReference type="ARBA" id="ARBA00022692"/>
    </source>
</evidence>
<dbReference type="OrthoDB" id="5342292at2759"/>
<feature type="transmembrane region" description="Helical" evidence="7">
    <location>
        <begin position="73"/>
        <end position="90"/>
    </location>
</feature>
<evidence type="ECO:0000256" key="3">
    <source>
        <dbReference type="ARBA" id="ARBA00022989"/>
    </source>
</evidence>
<feature type="domain" description="Rhodopsin" evidence="8">
    <location>
        <begin position="53"/>
        <end position="286"/>
    </location>
</feature>
<evidence type="ECO:0000256" key="6">
    <source>
        <dbReference type="SAM" id="MobiDB-lite"/>
    </source>
</evidence>
<feature type="transmembrane region" description="Helical" evidence="7">
    <location>
        <begin position="227"/>
        <end position="249"/>
    </location>
</feature>